<dbReference type="InterPro" id="IPR038765">
    <property type="entry name" value="Papain-like_cys_pep_sf"/>
</dbReference>
<feature type="region of interest" description="Disordered" evidence="4">
    <location>
        <begin position="733"/>
        <end position="795"/>
    </location>
</feature>
<comment type="similarity">
    <text evidence="1">Belongs to the peptidase C48 family.</text>
</comment>
<organism evidence="7 8">
    <name type="scientific">Mycena metata</name>
    <dbReference type="NCBI Taxonomy" id="1033252"/>
    <lineage>
        <taxon>Eukaryota</taxon>
        <taxon>Fungi</taxon>
        <taxon>Dikarya</taxon>
        <taxon>Basidiomycota</taxon>
        <taxon>Agaricomycotina</taxon>
        <taxon>Agaricomycetes</taxon>
        <taxon>Agaricomycetidae</taxon>
        <taxon>Agaricales</taxon>
        <taxon>Marasmiineae</taxon>
        <taxon>Mycenaceae</taxon>
        <taxon>Mycena</taxon>
    </lineage>
</organism>
<evidence type="ECO:0000256" key="3">
    <source>
        <dbReference type="ARBA" id="ARBA00022801"/>
    </source>
</evidence>
<dbReference type="Pfam" id="PF02902">
    <property type="entry name" value="Peptidase_C48"/>
    <property type="match status" value="1"/>
</dbReference>
<gene>
    <name evidence="7" type="ORF">B0H16DRAFT_1616821</name>
</gene>
<evidence type="ECO:0000256" key="4">
    <source>
        <dbReference type="SAM" id="MobiDB-lite"/>
    </source>
</evidence>
<feature type="compositionally biased region" description="Low complexity" evidence="4">
    <location>
        <begin position="688"/>
        <end position="704"/>
    </location>
</feature>
<feature type="region of interest" description="Disordered" evidence="4">
    <location>
        <begin position="251"/>
        <end position="277"/>
    </location>
</feature>
<feature type="domain" description="Ubiquitin-like protease family profile" evidence="6">
    <location>
        <begin position="443"/>
        <end position="606"/>
    </location>
</feature>
<dbReference type="GO" id="GO:0006508">
    <property type="term" value="P:proteolysis"/>
    <property type="evidence" value="ECO:0007669"/>
    <property type="project" value="UniProtKB-KW"/>
</dbReference>
<feature type="transmembrane region" description="Helical" evidence="5">
    <location>
        <begin position="63"/>
        <end position="88"/>
    </location>
</feature>
<feature type="compositionally biased region" description="Acidic residues" evidence="4">
    <location>
        <begin position="190"/>
        <end position="209"/>
    </location>
</feature>
<evidence type="ECO:0000256" key="5">
    <source>
        <dbReference type="SAM" id="Phobius"/>
    </source>
</evidence>
<sequence length="2006" mass="224112">MRKKDRRPHKPVLRPSTSRNFCHHYIPLLKLFVATVLCVASFFCDEYVLLAIRLVAQATHVTSTTVILALAVYVLEVLTQLFLLVHLFRPQWLPLHRYLRRRTRYSRTHISHLRQDRAVKFGLAQKAIVNTANIVSAPSPPSFSLFALHPDRPYPEISSPSPSLSLFSVDTIDDRVVHEDEVMPELLLVSDDEDEDEDEDNWSSDDESGYSDSSVLWGFENSESETPVPHIAPCSTKDALWQRRFRRNGSSLVGGGDSSPPWIQFPSSTIDVTSDEDSDTYARNRARSVPHDARLSVIPDHKISVTDLLSQELPPQETDARPASFSNEEENMEGTSLHWYHLLSTSIPFLPFLRASFHDAWRAGAKSICFPHLPGHRFPLWTENFLNEIKAFVAGHTRWQSARDWLSGLSAEDGSHASLLDRCWAALGHLPWDMVVPGLSPAVHLTTQDLASLLGNDWLNDDLINAGVDYILRRLEPWSRIRILNCLFIQSLANARATGNAYNPSKFSPIEKAIRAGVVDTVYFPLHVAGNHWTLLKINLLMNTIAFADSLGGSPPADEIALVRWWLKSLLPSAPAFSLVSPDFHCPRQRDGHSCGIIVLSILAAILLDYDAWTPDHADCHRLQWFLNLSDTLVTPSMLQALDDDETDSVFSDAYGPTTTPEPSDFEDAVLPSDSYAIESDVAESAVPSPSRPISPFESSPSSPMMCDAPPLLQLEDIDFFLDLPASGADHSTADDISPVLPDHPSTDTWVSLPPSGSNYYGSDGDDSDSHESQARRRKNQLHNNGPKAGSSWAKQKELKSLAHDPEFEANPTRLGSFRDKIRKDDRLAEFDDSDVRRVRCSRCSTWINMRVLYDVQRWHDHRKTKKCNKHSGSSTPSLFTSGFKRLSDVPPPPPPRRIIHLPCPGLTRESDEKIATYLSRTSVTGGGAPSRTRLALDLFSIKWSELTVQQQRVVLRRELTLQKWKIGRAVGAVFSATCLRDVDTYDGDEPHPCAECENLYQLHTFQVAISRPMPEEGSMKFVPVAYRDKELGTLYLRYQGVRELIELEDGRSPWLKFAQGCVDGTYTSDTLTGMVKAMVLKSTRIKKGKSLKNLKYPAEFDQFCNLLASTSPRAYLTFQKSFGGPGLRAMRAKRAKNPRFQPDLSAFNVATAAETLKRLKYHGPLSLSWDDTALEACISVYQESKEVCLIVGAADGAIRVTDKDDLDALFEAAKLRKADKLRVWLLSIPLPKIPPIMVAALARGSSTRAEDLAKMHHELADLLHAADIHPISLASDGAEVERSAQRMIASSAPNHYVYVIPNPTRGCQITLTIPLYYGRHPTIIVQDSKHALKTARNQILTGARILVLGFFVVMYSHIRDLAANIAGPLFTRDVEKVDKQDDRAAARMFSGNTLDFQLKNYPGQTGVSVYLFVLGEMIDAWQNRHISHRERVKMVLRARFFLMAWRSHIEAHPEYNVKTQFISRESYDIFLTICDGLLALIVSYRKYFPTYPLLPWLHSTEVCEHLFGMLRQLKKDFNYADVLYLERKLRVLMMGAFGNLSPDQQENQTSAGYVHTYFKADDLDTAVLLQYPTDEDIENASKAAFAEATQLLKAVGIDAELMLSKYQAPEPVHLRPPSATARSRPPQTILELLAMYEPARKSPKEEENFEACELALVAEGLDKSLEIAALPDSTDESLDELCTDIESLLASFERTNGPLPPLPADYALSLTLGGELYDLILVSERMRHQTKSTQRAVRQHGRLSIIMQNRAEGRPESGPSLRETLIKRLAAAVPSSDMTSKTTGVDRYVRHAGTFGGSGAPANVRVQNKATVKSVAAAKFGGARAKAFSNVQWMHEQMYLANITELNPLKPDDLVIFLNASSSEVQLGSVVTMYTKNTMHDWIPNAPSIGTPSYIYVLAYRPFAGAIFTSIACEQYSCPTVLQVPRTHILFSLASYNRTTRQLVPTAEKLPHTLITLCADSLALFQKMRESKLALSAAVRDLVQLMKDGKSVDSDAVNEPEEVEE</sequence>
<keyword evidence="8" id="KW-1185">Reference proteome</keyword>
<dbReference type="SUPFAM" id="SSF54001">
    <property type="entry name" value="Cysteine proteinases"/>
    <property type="match status" value="1"/>
</dbReference>
<evidence type="ECO:0000313" key="7">
    <source>
        <dbReference type="EMBL" id="KAJ7715189.1"/>
    </source>
</evidence>
<proteinExistence type="inferred from homology"/>
<keyword evidence="5" id="KW-1133">Transmembrane helix</keyword>
<keyword evidence="5" id="KW-0812">Transmembrane</keyword>
<dbReference type="PROSITE" id="PS50600">
    <property type="entry name" value="ULP_PROTEASE"/>
    <property type="match status" value="1"/>
</dbReference>
<feature type="region of interest" description="Disordered" evidence="4">
    <location>
        <begin position="187"/>
        <end position="214"/>
    </location>
</feature>
<keyword evidence="3" id="KW-0378">Hydrolase</keyword>
<evidence type="ECO:0000313" key="8">
    <source>
        <dbReference type="Proteomes" id="UP001215598"/>
    </source>
</evidence>
<evidence type="ECO:0000256" key="1">
    <source>
        <dbReference type="ARBA" id="ARBA00005234"/>
    </source>
</evidence>
<dbReference type="EMBL" id="JARKIB010000313">
    <property type="protein sequence ID" value="KAJ7715189.1"/>
    <property type="molecule type" value="Genomic_DNA"/>
</dbReference>
<keyword evidence="5" id="KW-0472">Membrane</keyword>
<keyword evidence="2" id="KW-0645">Protease</keyword>
<evidence type="ECO:0000259" key="6">
    <source>
        <dbReference type="PROSITE" id="PS50600"/>
    </source>
</evidence>
<accession>A0AAD7HA52</accession>
<dbReference type="InterPro" id="IPR003653">
    <property type="entry name" value="Peptidase_C48_C"/>
</dbReference>
<dbReference type="GO" id="GO:0008234">
    <property type="term" value="F:cysteine-type peptidase activity"/>
    <property type="evidence" value="ECO:0007669"/>
    <property type="project" value="InterPro"/>
</dbReference>
<reference evidence="7" key="1">
    <citation type="submission" date="2023-03" db="EMBL/GenBank/DDBJ databases">
        <title>Massive genome expansion in bonnet fungi (Mycena s.s.) driven by repeated elements and novel gene families across ecological guilds.</title>
        <authorList>
            <consortium name="Lawrence Berkeley National Laboratory"/>
            <person name="Harder C.B."/>
            <person name="Miyauchi S."/>
            <person name="Viragh M."/>
            <person name="Kuo A."/>
            <person name="Thoen E."/>
            <person name="Andreopoulos B."/>
            <person name="Lu D."/>
            <person name="Skrede I."/>
            <person name="Drula E."/>
            <person name="Henrissat B."/>
            <person name="Morin E."/>
            <person name="Kohler A."/>
            <person name="Barry K."/>
            <person name="LaButti K."/>
            <person name="Morin E."/>
            <person name="Salamov A."/>
            <person name="Lipzen A."/>
            <person name="Mereny Z."/>
            <person name="Hegedus B."/>
            <person name="Baldrian P."/>
            <person name="Stursova M."/>
            <person name="Weitz H."/>
            <person name="Taylor A."/>
            <person name="Grigoriev I.V."/>
            <person name="Nagy L.G."/>
            <person name="Martin F."/>
            <person name="Kauserud H."/>
        </authorList>
    </citation>
    <scope>NUCLEOTIDE SEQUENCE</scope>
    <source>
        <strain evidence="7">CBHHK182m</strain>
    </source>
</reference>
<dbReference type="GO" id="GO:0019783">
    <property type="term" value="F:ubiquitin-like protein peptidase activity"/>
    <property type="evidence" value="ECO:0007669"/>
    <property type="project" value="UniProtKB-ARBA"/>
</dbReference>
<feature type="region of interest" description="Disordered" evidence="4">
    <location>
        <begin position="681"/>
        <end position="709"/>
    </location>
</feature>
<dbReference type="Proteomes" id="UP001215598">
    <property type="component" value="Unassembled WGS sequence"/>
</dbReference>
<dbReference type="Gene3D" id="3.40.395.10">
    <property type="entry name" value="Adenoviral Proteinase, Chain A"/>
    <property type="match status" value="1"/>
</dbReference>
<evidence type="ECO:0000256" key="2">
    <source>
        <dbReference type="ARBA" id="ARBA00022670"/>
    </source>
</evidence>
<protein>
    <recommendedName>
        <fullName evidence="6">Ubiquitin-like protease family profile domain-containing protein</fullName>
    </recommendedName>
</protein>
<name>A0AAD7HA52_9AGAR</name>
<comment type="caution">
    <text evidence="7">The sequence shown here is derived from an EMBL/GenBank/DDBJ whole genome shotgun (WGS) entry which is preliminary data.</text>
</comment>